<proteinExistence type="predicted"/>
<gene>
    <name evidence="1" type="ORF">A2227_07940</name>
</gene>
<comment type="caution">
    <text evidence="1">The sequence shown here is derived from an EMBL/GenBank/DDBJ whole genome shotgun (WGS) entry which is preliminary data.</text>
</comment>
<accession>A0A1F5SF04</accession>
<dbReference type="AlphaFoldDB" id="A0A1F5SF04"/>
<dbReference type="Proteomes" id="UP000178367">
    <property type="component" value="Unassembled WGS sequence"/>
</dbReference>
<evidence type="ECO:0000313" key="2">
    <source>
        <dbReference type="Proteomes" id="UP000178367"/>
    </source>
</evidence>
<reference evidence="1 2" key="1">
    <citation type="journal article" date="2016" name="Nat. Commun.">
        <title>Thousands of microbial genomes shed light on interconnected biogeochemical processes in an aquifer system.</title>
        <authorList>
            <person name="Anantharaman K."/>
            <person name="Brown C.T."/>
            <person name="Hug L.A."/>
            <person name="Sharon I."/>
            <person name="Castelle C.J."/>
            <person name="Probst A.J."/>
            <person name="Thomas B.C."/>
            <person name="Singh A."/>
            <person name="Wilkins M.J."/>
            <person name="Karaoz U."/>
            <person name="Brodie E.L."/>
            <person name="Williams K.H."/>
            <person name="Hubbard S.S."/>
            <person name="Banfield J.F."/>
        </authorList>
    </citation>
    <scope>NUCLEOTIDE SEQUENCE [LARGE SCALE GENOMIC DNA]</scope>
</reference>
<name>A0A1F5SF04_9BACT</name>
<dbReference type="EMBL" id="MFGB01000022">
    <property type="protein sequence ID" value="OGF25298.1"/>
    <property type="molecule type" value="Genomic_DNA"/>
</dbReference>
<evidence type="ECO:0000313" key="1">
    <source>
        <dbReference type="EMBL" id="OGF25298.1"/>
    </source>
</evidence>
<protein>
    <submittedName>
        <fullName evidence="1">Uncharacterized protein</fullName>
    </submittedName>
</protein>
<organism evidence="1 2">
    <name type="scientific">Candidatus Falkowbacteria bacterium RIFOXYA2_FULL_47_19</name>
    <dbReference type="NCBI Taxonomy" id="1797994"/>
    <lineage>
        <taxon>Bacteria</taxon>
        <taxon>Candidatus Falkowiibacteriota</taxon>
    </lineage>
</organism>
<sequence length="230" mass="26656">MEKFEHIKNEPSENRADFERIMPEIAANKSSAAEYVKSLVSRYHGLAACFEEIVKDERPGNWGEFRGGLNAGEPYKISFDPKLFQGNFDRLGREIAAHEWGHAIYRYAKDMISFFRFHKIELPETLKAMDDFIESLSEPGFKNILKTPRKFFREFVSSEGERQADRRGGGKAEKLAELFLAAEAGGSKRIVEEYRNIFSENNLNRDYSECIDDAEVLEKWKKFISKRYGE</sequence>
<dbReference type="STRING" id="1797994.A2227_07940"/>